<evidence type="ECO:0000313" key="4">
    <source>
        <dbReference type="Proteomes" id="UP000053477"/>
    </source>
</evidence>
<dbReference type="InParanoid" id="A0A0H2RN31"/>
<feature type="compositionally biased region" description="Basic residues" evidence="1">
    <location>
        <begin position="93"/>
        <end position="105"/>
    </location>
</feature>
<sequence>MTPLRPRFLVLATLCALAASPSFVTEADAYVLATRPSRAMLAADEYQTPAAMMDRSAESFGVRAPEDDMDVSMSMSMSMSLPVLPAPTASKSKSGKSKTKSKSKAKPTSDFKSKKKGKKTKGKTHKKGKKGRKGSRVSILFTFTKRLRC</sequence>
<feature type="chain" id="PRO_5005201957" evidence="2">
    <location>
        <begin position="30"/>
        <end position="149"/>
    </location>
</feature>
<evidence type="ECO:0000256" key="2">
    <source>
        <dbReference type="SAM" id="SignalP"/>
    </source>
</evidence>
<protein>
    <submittedName>
        <fullName evidence="3">Uncharacterized protein</fullName>
    </submittedName>
</protein>
<keyword evidence="2" id="KW-0732">Signal</keyword>
<feature type="compositionally biased region" description="Low complexity" evidence="1">
    <location>
        <begin position="71"/>
        <end position="92"/>
    </location>
</feature>
<reference evidence="3 4" key="1">
    <citation type="submission" date="2015-04" db="EMBL/GenBank/DDBJ databases">
        <title>Complete genome sequence of Schizopora paradoxa KUC8140, a cosmopolitan wood degrader in East Asia.</title>
        <authorList>
            <consortium name="DOE Joint Genome Institute"/>
            <person name="Min B."/>
            <person name="Park H."/>
            <person name="Jang Y."/>
            <person name="Kim J.-J."/>
            <person name="Kim K.H."/>
            <person name="Pangilinan J."/>
            <person name="Lipzen A."/>
            <person name="Riley R."/>
            <person name="Grigoriev I.V."/>
            <person name="Spatafora J.W."/>
            <person name="Choi I.-G."/>
        </authorList>
    </citation>
    <scope>NUCLEOTIDE SEQUENCE [LARGE SCALE GENOMIC DNA]</scope>
    <source>
        <strain evidence="3 4">KUC8140</strain>
    </source>
</reference>
<feature type="signal peptide" evidence="2">
    <location>
        <begin position="1"/>
        <end position="29"/>
    </location>
</feature>
<proteinExistence type="predicted"/>
<evidence type="ECO:0000313" key="3">
    <source>
        <dbReference type="EMBL" id="KLO13294.1"/>
    </source>
</evidence>
<dbReference type="Proteomes" id="UP000053477">
    <property type="component" value="Unassembled WGS sequence"/>
</dbReference>
<dbReference type="EMBL" id="KQ085962">
    <property type="protein sequence ID" value="KLO13294.1"/>
    <property type="molecule type" value="Genomic_DNA"/>
</dbReference>
<evidence type="ECO:0000256" key="1">
    <source>
        <dbReference type="SAM" id="MobiDB-lite"/>
    </source>
</evidence>
<gene>
    <name evidence="3" type="ORF">SCHPADRAFT_373984</name>
</gene>
<name>A0A0H2RN31_9AGAM</name>
<organism evidence="3 4">
    <name type="scientific">Schizopora paradoxa</name>
    <dbReference type="NCBI Taxonomy" id="27342"/>
    <lineage>
        <taxon>Eukaryota</taxon>
        <taxon>Fungi</taxon>
        <taxon>Dikarya</taxon>
        <taxon>Basidiomycota</taxon>
        <taxon>Agaricomycotina</taxon>
        <taxon>Agaricomycetes</taxon>
        <taxon>Hymenochaetales</taxon>
        <taxon>Schizoporaceae</taxon>
        <taxon>Schizopora</taxon>
    </lineage>
</organism>
<feature type="compositionally biased region" description="Basic residues" evidence="1">
    <location>
        <begin position="113"/>
        <end position="135"/>
    </location>
</feature>
<accession>A0A0H2RN31</accession>
<dbReference type="AlphaFoldDB" id="A0A0H2RN31"/>
<keyword evidence="4" id="KW-1185">Reference proteome</keyword>
<feature type="region of interest" description="Disordered" evidence="1">
    <location>
        <begin position="71"/>
        <end position="149"/>
    </location>
</feature>